<evidence type="ECO:0000313" key="1">
    <source>
        <dbReference type="EMBL" id="MBX42664.1"/>
    </source>
</evidence>
<accession>A0A2P2NJQ2</accession>
<name>A0A2P2NJQ2_RHIMU</name>
<organism evidence="1">
    <name type="scientific">Rhizophora mucronata</name>
    <name type="common">Asiatic mangrove</name>
    <dbReference type="NCBI Taxonomy" id="61149"/>
    <lineage>
        <taxon>Eukaryota</taxon>
        <taxon>Viridiplantae</taxon>
        <taxon>Streptophyta</taxon>
        <taxon>Embryophyta</taxon>
        <taxon>Tracheophyta</taxon>
        <taxon>Spermatophyta</taxon>
        <taxon>Magnoliopsida</taxon>
        <taxon>eudicotyledons</taxon>
        <taxon>Gunneridae</taxon>
        <taxon>Pentapetalae</taxon>
        <taxon>rosids</taxon>
        <taxon>fabids</taxon>
        <taxon>Malpighiales</taxon>
        <taxon>Rhizophoraceae</taxon>
        <taxon>Rhizophora</taxon>
    </lineage>
</organism>
<proteinExistence type="predicted"/>
<dbReference type="AlphaFoldDB" id="A0A2P2NJQ2"/>
<sequence>MRHFPAGQMTRLSHVTTSSIWLSMTQPIIQRHKSEH</sequence>
<reference evidence="1" key="1">
    <citation type="submission" date="2018-02" db="EMBL/GenBank/DDBJ databases">
        <title>Rhizophora mucronata_Transcriptome.</title>
        <authorList>
            <person name="Meera S.P."/>
            <person name="Sreeshan A."/>
            <person name="Augustine A."/>
        </authorList>
    </citation>
    <scope>NUCLEOTIDE SEQUENCE</scope>
    <source>
        <tissue evidence="1">Leaf</tissue>
    </source>
</reference>
<dbReference type="EMBL" id="GGEC01062180">
    <property type="protein sequence ID" value="MBX42664.1"/>
    <property type="molecule type" value="Transcribed_RNA"/>
</dbReference>
<protein>
    <submittedName>
        <fullName evidence="1">Uncharacterized protein</fullName>
    </submittedName>
</protein>